<dbReference type="EMBL" id="PPQW01000023">
    <property type="protein sequence ID" value="PNZ67819.1"/>
    <property type="molecule type" value="Genomic_DNA"/>
</dbReference>
<evidence type="ECO:0000313" key="8">
    <source>
        <dbReference type="Proteomes" id="UP000242470"/>
    </source>
</evidence>
<dbReference type="GeneID" id="64981810"/>
<organism evidence="7 8">
    <name type="scientific">Staphylococcus auricularis</name>
    <dbReference type="NCBI Taxonomy" id="29379"/>
    <lineage>
        <taxon>Bacteria</taxon>
        <taxon>Bacillati</taxon>
        <taxon>Bacillota</taxon>
        <taxon>Bacilli</taxon>
        <taxon>Bacillales</taxon>
        <taxon>Staphylococcaceae</taxon>
        <taxon>Staphylococcus</taxon>
    </lineage>
</organism>
<reference evidence="7 8" key="1">
    <citation type="submission" date="2017-08" db="EMBL/GenBank/DDBJ databases">
        <title>Draft genome sequences of 64 type strains of genus Staph aureus.</title>
        <authorList>
            <person name="Cole K."/>
            <person name="Golubchik T."/>
            <person name="Russell J."/>
            <person name="Foster D."/>
            <person name="Llewelyn M."/>
            <person name="Wilson D."/>
            <person name="Crook D."/>
            <person name="Paul J."/>
        </authorList>
    </citation>
    <scope>NUCLEOTIDE SEQUENCE [LARGE SCALE GENOMIC DNA]</scope>
    <source>
        <strain evidence="7 8">NCTC 12101</strain>
    </source>
</reference>
<dbReference type="InterPro" id="IPR001765">
    <property type="entry name" value="Carbonic_anhydrase"/>
</dbReference>
<feature type="binding site" evidence="6">
    <location>
        <position position="38"/>
    </location>
    <ligand>
        <name>Zn(2+)</name>
        <dbReference type="ChEBI" id="CHEBI:29105"/>
    </ligand>
</feature>
<dbReference type="Gene3D" id="3.40.1050.10">
    <property type="entry name" value="Carbonic anhydrase"/>
    <property type="match status" value="1"/>
</dbReference>
<name>A0AAP8PPB0_9STAP</name>
<dbReference type="RefSeq" id="WP_059107801.1">
    <property type="nucleotide sequence ID" value="NZ_AP024589.1"/>
</dbReference>
<protein>
    <recommendedName>
        <fullName evidence="2">carbonic anhydrase</fullName>
        <ecNumber evidence="2">4.2.1.1</ecNumber>
    </recommendedName>
</protein>
<evidence type="ECO:0000256" key="6">
    <source>
        <dbReference type="PIRSR" id="PIRSR601765-1"/>
    </source>
</evidence>
<dbReference type="GO" id="GO:0004089">
    <property type="term" value="F:carbonate dehydratase activity"/>
    <property type="evidence" value="ECO:0007669"/>
    <property type="project" value="UniProtKB-EC"/>
</dbReference>
<evidence type="ECO:0000313" key="7">
    <source>
        <dbReference type="EMBL" id="PNZ67819.1"/>
    </source>
</evidence>
<comment type="similarity">
    <text evidence="1">Belongs to the beta-class carbonic anhydrase family.</text>
</comment>
<keyword evidence="4 6" id="KW-0862">Zinc</keyword>
<feature type="binding site" evidence="6">
    <location>
        <position position="99"/>
    </location>
    <ligand>
        <name>Zn(2+)</name>
        <dbReference type="ChEBI" id="CHEBI:29105"/>
    </ligand>
</feature>
<dbReference type="EC" id="4.2.1.1" evidence="2"/>
<sequence length="192" mass="21574">MSLLENILDFNRTFVNDHMYEQYETSKRPDKKAVLFTCMDTRLQELATKALGFNNGDLKIVKNAGATITHPYGSTMRSLLIAIYALGAEEIIIMGHRDCGMGQLNVGEVLERMSQRGIDDRTLSILANSGLDIRKFLQGFTDVYENVKDNVNKVINHPLFDKSVPVHGLIIDPRTGELELVHDGYKNTTSQN</sequence>
<evidence type="ECO:0000256" key="5">
    <source>
        <dbReference type="ARBA" id="ARBA00048348"/>
    </source>
</evidence>
<dbReference type="SMART" id="SM00947">
    <property type="entry name" value="Pro_CA"/>
    <property type="match status" value="1"/>
</dbReference>
<evidence type="ECO:0000256" key="3">
    <source>
        <dbReference type="ARBA" id="ARBA00022723"/>
    </source>
</evidence>
<proteinExistence type="inferred from homology"/>
<dbReference type="GO" id="GO:0008270">
    <property type="term" value="F:zinc ion binding"/>
    <property type="evidence" value="ECO:0007669"/>
    <property type="project" value="InterPro"/>
</dbReference>
<dbReference type="Pfam" id="PF00484">
    <property type="entry name" value="Pro_CA"/>
    <property type="match status" value="1"/>
</dbReference>
<dbReference type="CDD" id="cd03379">
    <property type="entry name" value="beta_CA_cladeD"/>
    <property type="match status" value="1"/>
</dbReference>
<accession>A0AAP8PPB0</accession>
<comment type="catalytic activity">
    <reaction evidence="5">
        <text>hydrogencarbonate + H(+) = CO2 + H2O</text>
        <dbReference type="Rhea" id="RHEA:10748"/>
        <dbReference type="ChEBI" id="CHEBI:15377"/>
        <dbReference type="ChEBI" id="CHEBI:15378"/>
        <dbReference type="ChEBI" id="CHEBI:16526"/>
        <dbReference type="ChEBI" id="CHEBI:17544"/>
        <dbReference type="EC" id="4.2.1.1"/>
    </reaction>
</comment>
<dbReference type="SUPFAM" id="SSF53056">
    <property type="entry name" value="beta-carbonic anhydrase, cab"/>
    <property type="match status" value="1"/>
</dbReference>
<evidence type="ECO:0000256" key="1">
    <source>
        <dbReference type="ARBA" id="ARBA00006217"/>
    </source>
</evidence>
<dbReference type="InterPro" id="IPR036874">
    <property type="entry name" value="Carbonic_anhydrase_sf"/>
</dbReference>
<keyword evidence="3 6" id="KW-0479">Metal-binding</keyword>
<dbReference type="AlphaFoldDB" id="A0AAP8PPB0"/>
<evidence type="ECO:0000256" key="2">
    <source>
        <dbReference type="ARBA" id="ARBA00012925"/>
    </source>
</evidence>
<feature type="binding site" evidence="6">
    <location>
        <position position="96"/>
    </location>
    <ligand>
        <name>Zn(2+)</name>
        <dbReference type="ChEBI" id="CHEBI:29105"/>
    </ligand>
</feature>
<evidence type="ECO:0000256" key="4">
    <source>
        <dbReference type="ARBA" id="ARBA00022833"/>
    </source>
</evidence>
<dbReference type="PANTHER" id="PTHR43175">
    <property type="entry name" value="CARBONIC ANHYDRASE"/>
    <property type="match status" value="1"/>
</dbReference>
<gene>
    <name evidence="7" type="ORF">CD158_05245</name>
</gene>
<comment type="caution">
    <text evidence="7">The sequence shown here is derived from an EMBL/GenBank/DDBJ whole genome shotgun (WGS) entry which is preliminary data.</text>
</comment>
<dbReference type="PANTHER" id="PTHR43175:SF3">
    <property type="entry name" value="CARBON DISULFIDE HYDROLASE"/>
    <property type="match status" value="1"/>
</dbReference>
<comment type="cofactor">
    <cofactor evidence="6">
        <name>Zn(2+)</name>
        <dbReference type="ChEBI" id="CHEBI:29105"/>
    </cofactor>
    <text evidence="6">Binds 1 zinc ion per subunit.</text>
</comment>
<dbReference type="Proteomes" id="UP000242470">
    <property type="component" value="Unassembled WGS sequence"/>
</dbReference>
<feature type="binding site" evidence="6">
    <location>
        <position position="40"/>
    </location>
    <ligand>
        <name>Zn(2+)</name>
        <dbReference type="ChEBI" id="CHEBI:29105"/>
    </ligand>
</feature>